<comment type="caution">
    <text evidence="1">The sequence shown here is derived from an EMBL/GenBank/DDBJ whole genome shotgun (WGS) entry which is preliminary data.</text>
</comment>
<evidence type="ECO:0000313" key="2">
    <source>
        <dbReference type="Proteomes" id="UP000292052"/>
    </source>
</evidence>
<name>A0A482V933_ASBVE</name>
<reference evidence="1 2" key="1">
    <citation type="submission" date="2017-03" db="EMBL/GenBank/DDBJ databases">
        <title>Genome of the blue death feigning beetle - Asbolus verrucosus.</title>
        <authorList>
            <person name="Rider S.D."/>
        </authorList>
    </citation>
    <scope>NUCLEOTIDE SEQUENCE [LARGE SCALE GENOMIC DNA]</scope>
    <source>
        <strain evidence="1">Butters</strain>
        <tissue evidence="1">Head and leg muscle</tissue>
    </source>
</reference>
<accession>A0A482V933</accession>
<dbReference type="Proteomes" id="UP000292052">
    <property type="component" value="Unassembled WGS sequence"/>
</dbReference>
<dbReference type="EMBL" id="QDEB01125448">
    <property type="protein sequence ID" value="RZB39742.1"/>
    <property type="molecule type" value="Genomic_DNA"/>
</dbReference>
<proteinExistence type="predicted"/>
<keyword evidence="2" id="KW-1185">Reference proteome</keyword>
<organism evidence="1 2">
    <name type="scientific">Asbolus verrucosus</name>
    <name type="common">Desert ironclad beetle</name>
    <dbReference type="NCBI Taxonomy" id="1661398"/>
    <lineage>
        <taxon>Eukaryota</taxon>
        <taxon>Metazoa</taxon>
        <taxon>Ecdysozoa</taxon>
        <taxon>Arthropoda</taxon>
        <taxon>Hexapoda</taxon>
        <taxon>Insecta</taxon>
        <taxon>Pterygota</taxon>
        <taxon>Neoptera</taxon>
        <taxon>Endopterygota</taxon>
        <taxon>Coleoptera</taxon>
        <taxon>Polyphaga</taxon>
        <taxon>Cucujiformia</taxon>
        <taxon>Tenebrionidae</taxon>
        <taxon>Pimeliinae</taxon>
        <taxon>Asbolus</taxon>
    </lineage>
</organism>
<dbReference type="AlphaFoldDB" id="A0A482V933"/>
<evidence type="ECO:0000313" key="1">
    <source>
        <dbReference type="EMBL" id="RZB39742.1"/>
    </source>
</evidence>
<gene>
    <name evidence="1" type="ORF">BDFB_014975</name>
</gene>
<protein>
    <submittedName>
        <fullName evidence="1">Uncharacterized protein</fullName>
    </submittedName>
</protein>
<sequence length="21" mass="2491">MHYCIKILLLSITTKNEQKDV</sequence>